<comment type="caution">
    <text evidence="1">The sequence shown here is derived from an EMBL/GenBank/DDBJ whole genome shotgun (WGS) entry which is preliminary data.</text>
</comment>
<gene>
    <name evidence="1" type="ORF">BJF95_02840</name>
</gene>
<proteinExistence type="predicted"/>
<protein>
    <submittedName>
        <fullName evidence="1">Uncharacterized protein</fullName>
    </submittedName>
</protein>
<dbReference type="RefSeq" id="WP_075638231.1">
    <property type="nucleotide sequence ID" value="NZ_MKIM01000022.1"/>
</dbReference>
<sequence length="469" mass="53037">MAKKAVVKFDKKGLSSLGAEKLAEILLEEAAANKPLKIRLQAAIAGEGGSAKICAMLDKRLDQIEKSTSRITAAKSRDMAVELSGMVRTIHAELGSVDRLAASERMLRLVAMQLLLLHRLYDRSVKLEKFFDQANEAAVSLVSDLDPAQQIALVPTIEKMRSADLSSEQDDFFTRLMTGLSVEAAEDWKAFLQKVPAKNRTYPSALGLLQLLAQKQGDFKRMSALEDLKPEMFQNSLQMAQLLFDAGQFEDALIWARRKPKGMHMVYVGGIRAAAGPEYGARERKLLETEILDRLKRRDEAQKLRWDIFCESFDVDMLRQYLSKLDDFAEFDEMDKAIALVLADKNINKALLFLVQWPKLDLAAQYIIDHAKEWDGRYYEMLSDVSLALRDDYPIAATVLDRALLNDILNRNLSPAYEFAARCLAGLEEMSSRISAETSLPSHVQFMQGLRSKHARKYSFWMLVPHELR</sequence>
<keyword evidence="2" id="KW-1185">Reference proteome</keyword>
<dbReference type="AlphaFoldDB" id="A0A1Q8ZVZ7"/>
<accession>A0A1Q8ZVZ7</accession>
<dbReference type="Pfam" id="PF21810">
    <property type="entry name" value="DUF6880"/>
    <property type="match status" value="2"/>
</dbReference>
<dbReference type="EMBL" id="MKIM01000022">
    <property type="protein sequence ID" value="OLP46109.1"/>
    <property type="molecule type" value="Genomic_DNA"/>
</dbReference>
<dbReference type="Proteomes" id="UP000186894">
    <property type="component" value="Unassembled WGS sequence"/>
</dbReference>
<evidence type="ECO:0000313" key="1">
    <source>
        <dbReference type="EMBL" id="OLP46109.1"/>
    </source>
</evidence>
<evidence type="ECO:0000313" key="2">
    <source>
        <dbReference type="Proteomes" id="UP000186894"/>
    </source>
</evidence>
<organism evidence="1 2">
    <name type="scientific">Rhizobium oryziradicis</name>
    <dbReference type="NCBI Taxonomy" id="1867956"/>
    <lineage>
        <taxon>Bacteria</taxon>
        <taxon>Pseudomonadati</taxon>
        <taxon>Pseudomonadota</taxon>
        <taxon>Alphaproteobacteria</taxon>
        <taxon>Hyphomicrobiales</taxon>
        <taxon>Rhizobiaceae</taxon>
        <taxon>Rhizobium/Agrobacterium group</taxon>
        <taxon>Rhizobium</taxon>
    </lineage>
</organism>
<reference evidence="1 2" key="1">
    <citation type="submission" date="2016-09" db="EMBL/GenBank/DDBJ databases">
        <title>Rhizobium oryziradicis sp. nov., isolated from the root of rice.</title>
        <authorList>
            <person name="Zhao J."/>
            <person name="Zhang X."/>
        </authorList>
    </citation>
    <scope>NUCLEOTIDE SEQUENCE [LARGE SCALE GENOMIC DNA]</scope>
    <source>
        <strain evidence="1 2">N19</strain>
    </source>
</reference>
<dbReference type="OrthoDB" id="7183688at2"/>
<dbReference type="InterPro" id="IPR049245">
    <property type="entry name" value="DUF6880"/>
</dbReference>
<name>A0A1Q8ZVZ7_9HYPH</name>